<evidence type="ECO:0000259" key="2">
    <source>
        <dbReference type="Pfam" id="PF20766"/>
    </source>
</evidence>
<dbReference type="EMBL" id="MT630887">
    <property type="protein sequence ID" value="QNO44012.1"/>
    <property type="molecule type" value="Genomic_DNA"/>
</dbReference>
<dbReference type="InterPro" id="IPR012349">
    <property type="entry name" value="Split_barrel_FMN-bd"/>
</dbReference>
<evidence type="ECO:0000313" key="3">
    <source>
        <dbReference type="EMBL" id="QNO44012.1"/>
    </source>
</evidence>
<feature type="domain" description="DUF447" evidence="1">
    <location>
        <begin position="24"/>
        <end position="123"/>
    </location>
</feature>
<name>A0A7G9YQL3_9EURY</name>
<accession>A0A7G9YQL3</accession>
<gene>
    <name evidence="4" type="ORF">AHGKLJGF_00032</name>
    <name evidence="3" type="ORF">FNHHLANA_00005</name>
</gene>
<dbReference type="SUPFAM" id="SSF50475">
    <property type="entry name" value="FMN-binding split barrel"/>
    <property type="match status" value="1"/>
</dbReference>
<dbReference type="EMBL" id="MT631418">
    <property type="protein sequence ID" value="QNO50297.1"/>
    <property type="molecule type" value="Genomic_DNA"/>
</dbReference>
<dbReference type="PIRSF" id="PIRSF018747">
    <property type="entry name" value="UCP018747"/>
    <property type="match status" value="1"/>
</dbReference>
<evidence type="ECO:0000259" key="1">
    <source>
        <dbReference type="Pfam" id="PF04289"/>
    </source>
</evidence>
<proteinExistence type="predicted"/>
<evidence type="ECO:0008006" key="5">
    <source>
        <dbReference type="Google" id="ProtNLM"/>
    </source>
</evidence>
<dbReference type="InterPro" id="IPR007386">
    <property type="entry name" value="DUF447_N"/>
</dbReference>
<dbReference type="AlphaFoldDB" id="A0A7G9YQL3"/>
<feature type="domain" description="DUF447" evidence="2">
    <location>
        <begin position="143"/>
        <end position="195"/>
    </location>
</feature>
<evidence type="ECO:0000313" key="4">
    <source>
        <dbReference type="EMBL" id="QNO50297.1"/>
    </source>
</evidence>
<dbReference type="InterPro" id="IPR016733">
    <property type="entry name" value="UCP018747"/>
</dbReference>
<dbReference type="Pfam" id="PF20766">
    <property type="entry name" value="DUF447_C"/>
    <property type="match status" value="1"/>
</dbReference>
<dbReference type="Pfam" id="PF04289">
    <property type="entry name" value="DUF447_N"/>
    <property type="match status" value="1"/>
</dbReference>
<protein>
    <recommendedName>
        <fullName evidence="5">DUF447 family protein</fullName>
    </recommendedName>
</protein>
<sequence length="200" mass="22430">MTRTGSKNMDNPDPADFGILDGISEVIATTRSDSSIPNAAPIGIIRNHDRLCVQLFPGSHTRQNAARTGKIVANIIHDPVMYVECTFGDPSPEAFEYLDGMDYPVLKRASAWILFECSQSNGNLFELTPIRGVIRDKPMLCINRGKNAVIEALVHATRYRLNGDAQYIDLIRHYDRIVQRCGGDREKEAIARLKEIMEIR</sequence>
<organism evidence="4">
    <name type="scientific">Candidatus Methanogaster sp. ANME-2c ERB4</name>
    <dbReference type="NCBI Taxonomy" id="2759911"/>
    <lineage>
        <taxon>Archaea</taxon>
        <taxon>Methanobacteriati</taxon>
        <taxon>Methanobacteriota</taxon>
        <taxon>Stenosarchaea group</taxon>
        <taxon>Methanomicrobia</taxon>
        <taxon>Methanosarcinales</taxon>
        <taxon>ANME-2 cluster</taxon>
        <taxon>Candidatus Methanogasteraceae</taxon>
        <taxon>Candidatus Methanogaster</taxon>
    </lineage>
</organism>
<dbReference type="Gene3D" id="2.30.110.10">
    <property type="entry name" value="Electron Transport, Fmn-binding Protein, Chain A"/>
    <property type="match status" value="1"/>
</dbReference>
<dbReference type="Gene3D" id="1.20.58.290">
    <property type="entry name" value="Hypothetical membrane protein ta0354_69_121"/>
    <property type="match status" value="1"/>
</dbReference>
<reference evidence="4" key="1">
    <citation type="submission" date="2020-06" db="EMBL/GenBank/DDBJ databases">
        <title>Unique genomic features of the anaerobic methanotrophic archaea.</title>
        <authorList>
            <person name="Chadwick G.L."/>
            <person name="Skennerton C.T."/>
            <person name="Laso-Perez R."/>
            <person name="Leu A.O."/>
            <person name="Speth D.R."/>
            <person name="Yu H."/>
            <person name="Morgan-Lang C."/>
            <person name="Hatzenpichler R."/>
            <person name="Goudeau D."/>
            <person name="Malmstrom R."/>
            <person name="Brazelton W.J."/>
            <person name="Woyke T."/>
            <person name="Hallam S.J."/>
            <person name="Tyson G.W."/>
            <person name="Wegener G."/>
            <person name="Boetius A."/>
            <person name="Orphan V."/>
        </authorList>
    </citation>
    <scope>NUCLEOTIDE SEQUENCE</scope>
</reference>
<dbReference type="InterPro" id="IPR049288">
    <property type="entry name" value="DUF447_C"/>
</dbReference>